<dbReference type="InterPro" id="IPR000073">
    <property type="entry name" value="AB_hydrolase_1"/>
</dbReference>
<dbReference type="InterPro" id="IPR050471">
    <property type="entry name" value="AB_hydrolase"/>
</dbReference>
<reference evidence="2 3" key="1">
    <citation type="submission" date="2017-07" db="EMBL/GenBank/DDBJ databases">
        <title>Amycolatopsis antarcticus sp. nov., isolated from the surface of an Antarcticus brown macroalga.</title>
        <authorList>
            <person name="Wang J."/>
            <person name="Leiva S."/>
            <person name="Huang J."/>
            <person name="Huang Y."/>
        </authorList>
    </citation>
    <scope>NUCLEOTIDE SEQUENCE [LARGE SCALE GENOMIC DNA]</scope>
    <source>
        <strain evidence="2 3">AU-G6</strain>
    </source>
</reference>
<dbReference type="Proteomes" id="UP000242444">
    <property type="component" value="Unassembled WGS sequence"/>
</dbReference>
<keyword evidence="3" id="KW-1185">Reference proteome</keyword>
<evidence type="ECO:0000259" key="1">
    <source>
        <dbReference type="Pfam" id="PF00561"/>
    </source>
</evidence>
<dbReference type="Pfam" id="PF00561">
    <property type="entry name" value="Abhydrolase_1"/>
    <property type="match status" value="1"/>
</dbReference>
<dbReference type="EMBL" id="NKYE01000008">
    <property type="protein sequence ID" value="OZM72488.1"/>
    <property type="molecule type" value="Genomic_DNA"/>
</dbReference>
<dbReference type="PANTHER" id="PTHR43433:SF5">
    <property type="entry name" value="AB HYDROLASE-1 DOMAIN-CONTAINING PROTEIN"/>
    <property type="match status" value="1"/>
</dbReference>
<dbReference type="PANTHER" id="PTHR43433">
    <property type="entry name" value="HYDROLASE, ALPHA/BETA FOLD FAMILY PROTEIN"/>
    <property type="match status" value="1"/>
</dbReference>
<evidence type="ECO:0000313" key="3">
    <source>
        <dbReference type="Proteomes" id="UP000242444"/>
    </source>
</evidence>
<dbReference type="InParanoid" id="A0A263D334"/>
<accession>A0A263D334</accession>
<protein>
    <submittedName>
        <fullName evidence="2">Alpha/beta hydrolase</fullName>
    </submittedName>
</protein>
<feature type="domain" description="AB hydrolase-1" evidence="1">
    <location>
        <begin position="24"/>
        <end position="270"/>
    </location>
</feature>
<dbReference type="SUPFAM" id="SSF53474">
    <property type="entry name" value="alpha/beta-Hydrolases"/>
    <property type="match status" value="1"/>
</dbReference>
<comment type="caution">
    <text evidence="2">The sequence shown here is derived from an EMBL/GenBank/DDBJ whole genome shotgun (WGS) entry which is preliminary data.</text>
</comment>
<name>A0A263D334_9PSEU</name>
<organism evidence="2 3">
    <name type="scientific">Amycolatopsis antarctica</name>
    <dbReference type="NCBI Taxonomy" id="1854586"/>
    <lineage>
        <taxon>Bacteria</taxon>
        <taxon>Bacillati</taxon>
        <taxon>Actinomycetota</taxon>
        <taxon>Actinomycetes</taxon>
        <taxon>Pseudonocardiales</taxon>
        <taxon>Pseudonocardiaceae</taxon>
        <taxon>Amycolatopsis</taxon>
    </lineage>
</organism>
<dbReference type="AlphaFoldDB" id="A0A263D334"/>
<dbReference type="GO" id="GO:0004806">
    <property type="term" value="F:triacylglycerol lipase activity"/>
    <property type="evidence" value="ECO:0007669"/>
    <property type="project" value="TreeGrafter"/>
</dbReference>
<gene>
    <name evidence="2" type="ORF">CFN78_14820</name>
</gene>
<dbReference type="InterPro" id="IPR029058">
    <property type="entry name" value="AB_hydrolase_fold"/>
</dbReference>
<evidence type="ECO:0000313" key="2">
    <source>
        <dbReference type="EMBL" id="OZM72488.1"/>
    </source>
</evidence>
<dbReference type="OrthoDB" id="8957634at2"/>
<sequence>MVRYIEVEPGVRLWTEQRGPADAPPLLLIMGAQSSGLGWPDALVETLAADHRVVRYDHRDTGKSTWSYATRPYRIAELAEDARAVLDGLGIARAHVVGMSLGGILTQLLMADHPERLLSATLLATIAVSETPFARADGSTVPVAELPGVAPWLDEEMARPAAGPGLDAELDRRIRLWRVLASAELPFDEQHFRELERGIIEHTGSQDISEAFAAADQSGLLRTEALAATEVPTLVLAATADPLFPPPHPWHLAQCVRGARLLEIPGLGHALPPALFGPLTDAILAHTAGTRESTAPAGTAHRQD</sequence>
<dbReference type="GO" id="GO:0046503">
    <property type="term" value="P:glycerolipid catabolic process"/>
    <property type="evidence" value="ECO:0007669"/>
    <property type="project" value="TreeGrafter"/>
</dbReference>
<keyword evidence="2" id="KW-0378">Hydrolase</keyword>
<proteinExistence type="predicted"/>
<dbReference type="Gene3D" id="3.40.50.1820">
    <property type="entry name" value="alpha/beta hydrolase"/>
    <property type="match status" value="1"/>
</dbReference>